<dbReference type="Gene3D" id="2.20.200.10">
    <property type="entry name" value="Outer membrane efflux proteins (OEP)"/>
    <property type="match status" value="1"/>
</dbReference>
<dbReference type="Pfam" id="PF02321">
    <property type="entry name" value="OEP"/>
    <property type="match status" value="2"/>
</dbReference>
<dbReference type="InterPro" id="IPR003423">
    <property type="entry name" value="OMP_efflux"/>
</dbReference>
<name>A0A9X1T9D6_9BACT</name>
<organism evidence="3 4">
    <name type="scientific">Dyadobacter fanqingshengii</name>
    <dbReference type="NCBI Taxonomy" id="2906443"/>
    <lineage>
        <taxon>Bacteria</taxon>
        <taxon>Pseudomonadati</taxon>
        <taxon>Bacteroidota</taxon>
        <taxon>Cytophagia</taxon>
        <taxon>Cytophagales</taxon>
        <taxon>Spirosomataceae</taxon>
        <taxon>Dyadobacter</taxon>
    </lineage>
</organism>
<keyword evidence="2" id="KW-0472">Membrane</keyword>
<dbReference type="PANTHER" id="PTHR30203:SF33">
    <property type="entry name" value="BLR4455 PROTEIN"/>
    <property type="match status" value="1"/>
</dbReference>
<dbReference type="EMBL" id="JAJTTA010000002">
    <property type="protein sequence ID" value="MCF0040338.1"/>
    <property type="molecule type" value="Genomic_DNA"/>
</dbReference>
<proteinExistence type="inferred from homology"/>
<comment type="similarity">
    <text evidence="1 2">Belongs to the outer membrane factor (OMF) (TC 1.B.17) family.</text>
</comment>
<dbReference type="Proteomes" id="UP001139700">
    <property type="component" value="Unassembled WGS sequence"/>
</dbReference>
<keyword evidence="4" id="KW-1185">Reference proteome</keyword>
<evidence type="ECO:0000313" key="4">
    <source>
        <dbReference type="Proteomes" id="UP001139700"/>
    </source>
</evidence>
<keyword evidence="2" id="KW-0812">Transmembrane</keyword>
<comment type="subcellular location">
    <subcellularLocation>
        <location evidence="2">Cell membrane</location>
        <topology evidence="2">Lipid-anchor</topology>
    </subcellularLocation>
</comment>
<evidence type="ECO:0000313" key="3">
    <source>
        <dbReference type="EMBL" id="MCF0040338.1"/>
    </source>
</evidence>
<dbReference type="SUPFAM" id="SSF56954">
    <property type="entry name" value="Outer membrane efflux proteins (OEP)"/>
    <property type="match status" value="1"/>
</dbReference>
<accession>A0A9X1T9D6</accession>
<keyword evidence="2" id="KW-0564">Palmitate</keyword>
<evidence type="ECO:0000256" key="2">
    <source>
        <dbReference type="RuleBase" id="RU362097"/>
    </source>
</evidence>
<dbReference type="RefSeq" id="WP_234612788.1">
    <property type="nucleotide sequence ID" value="NZ_CP098806.1"/>
</dbReference>
<reference evidence="3" key="1">
    <citation type="submission" date="2021-12" db="EMBL/GenBank/DDBJ databases">
        <title>Novel species in genus Dyadobacter.</title>
        <authorList>
            <person name="Ma C."/>
        </authorList>
    </citation>
    <scope>NUCLEOTIDE SEQUENCE</scope>
    <source>
        <strain evidence="3">CY399</strain>
    </source>
</reference>
<comment type="caution">
    <text evidence="3">The sequence shown here is derived from an EMBL/GenBank/DDBJ whole genome shotgun (WGS) entry which is preliminary data.</text>
</comment>
<dbReference type="PANTHER" id="PTHR30203">
    <property type="entry name" value="OUTER MEMBRANE CATION EFFLUX PROTEIN"/>
    <property type="match status" value="1"/>
</dbReference>
<dbReference type="GO" id="GO:0015562">
    <property type="term" value="F:efflux transmembrane transporter activity"/>
    <property type="evidence" value="ECO:0007669"/>
    <property type="project" value="InterPro"/>
</dbReference>
<gene>
    <name evidence="3" type="ORF">LXM24_09600</name>
</gene>
<protein>
    <submittedName>
        <fullName evidence="3">Efflux transporter outer membrane subunit</fullName>
    </submittedName>
</protein>
<dbReference type="AlphaFoldDB" id="A0A9X1T9D6"/>
<dbReference type="NCBIfam" id="TIGR01845">
    <property type="entry name" value="outer_NodT"/>
    <property type="match status" value="1"/>
</dbReference>
<dbReference type="InterPro" id="IPR010131">
    <property type="entry name" value="MdtP/NodT-like"/>
</dbReference>
<keyword evidence="2" id="KW-0449">Lipoprotein</keyword>
<keyword evidence="2" id="KW-1134">Transmembrane beta strand</keyword>
<dbReference type="GO" id="GO:0005886">
    <property type="term" value="C:plasma membrane"/>
    <property type="evidence" value="ECO:0007669"/>
    <property type="project" value="UniProtKB-SubCell"/>
</dbReference>
<sequence length="465" mass="51421">MYKKHLKRLVLFCLLGLLLCCCNIVRPYQKPLTAPGNLYRDVVTADTSGLGQLPWNRLFTDTTLQSLISRGIKNNLNLQIAYTRIEQSRAYYEQSRAALFPTVIGDLGVTRSKLSEAQGFGIRNSATQYQLGLSSGWEADIWGKLRSTKRANLALLLQSEAGAKAVQTNLVADIANYYYALLALDQQLAITRQTVSNWDTTVQTMRELKIAAVVTEAAVVQSEAQRYVAEVTIPDLIQSTRETENALSILLAVPATSVRRGTLWDQDTLDVLQTGVPALLLANRPDVQQAELNFRYYFELTNVARTYFYPALTISGSVGYSALQLENFLKPISLAASIGAGLTQPIFNRRANITRLEVAKAQQKEALLNFENVLLTAGQQVSDAMSLHNTALDKIAIRSYQLEALQKSVSYSGELLQNGFANYNEVITARQSLLQAELGSINDQLQRLQSVVNLYRSLGGGWASP</sequence>
<dbReference type="Gene3D" id="1.20.1600.10">
    <property type="entry name" value="Outer membrane efflux proteins (OEP)"/>
    <property type="match status" value="1"/>
</dbReference>
<evidence type="ECO:0000256" key="1">
    <source>
        <dbReference type="ARBA" id="ARBA00007613"/>
    </source>
</evidence>